<keyword evidence="4" id="KW-1185">Reference proteome</keyword>
<accession>K7L131</accession>
<proteinExistence type="predicted"/>
<dbReference type="OMA" id="GQKESHA"/>
<sequence length="508" mass="57624">MDVNPTFLGDDQVLLLGLSENDAHQLINGGRTLLFSSTERWRPNIRVDYRLTWIQCWGIPVQAWNPKHINQIVAVMGEMVDLDDSVEEKRRLDKARVLIWTQWRPLIQHTMQVMIDDDKFTVHIIEESCQGHLDCLRRRGNVGGSSEEINSDDTMLDSSSHINWDPGDNVSNLPELESCSNLHGVVPQNSVGAEEQGGPTRPCPSASELRSARQGEVATSSQSTEVQDTGYLPAGYKEGRDPLDTYPQSIPETCVTPLPGQNFKSSFQAMETNTERRQQVSLCARNVEAKEHHQNGNGGNGRSRGVIYGQKESHAEDRHVALAEDRTDTCDKSKYKTKKELVDKPMCQALWGNVDVNWEMLPATNSAGGILCLWSDKSFRLQRKIIGNGFILMVGEWIQEAQMITLVTIYSPCDIHNKRILWDSVKQLRQSMEGGLWCIMGDFNSIRGPDERFSNVQSLHEDSCIKEFNQWIDDLEVLEVPWLGRKFTWYRPNGASRSRLDRFLVSHE</sequence>
<dbReference type="eggNOG" id="KOG1075">
    <property type="taxonomic scope" value="Eukaryota"/>
</dbReference>
<reference evidence="3" key="2">
    <citation type="submission" date="2018-02" db="UniProtKB">
        <authorList>
            <consortium name="EnsemblPlants"/>
        </authorList>
    </citation>
    <scope>IDENTIFICATION</scope>
    <source>
        <strain evidence="3">Williams 82</strain>
    </source>
</reference>
<feature type="compositionally biased region" description="Polar residues" evidence="1">
    <location>
        <begin position="217"/>
        <end position="227"/>
    </location>
</feature>
<dbReference type="Gramene" id="KRH48898">
    <property type="protein sequence ID" value="KRH48898"/>
    <property type="gene ID" value="GLYMA_07G120000"/>
</dbReference>
<protein>
    <submittedName>
        <fullName evidence="2 3">Uncharacterized protein</fullName>
    </submittedName>
</protein>
<evidence type="ECO:0000256" key="1">
    <source>
        <dbReference type="SAM" id="MobiDB-lite"/>
    </source>
</evidence>
<feature type="region of interest" description="Disordered" evidence="1">
    <location>
        <begin position="189"/>
        <end position="242"/>
    </location>
</feature>
<dbReference type="Gene3D" id="3.60.10.10">
    <property type="entry name" value="Endonuclease/exonuclease/phosphatase"/>
    <property type="match status" value="1"/>
</dbReference>
<organism evidence="3">
    <name type="scientific">Glycine max</name>
    <name type="common">Soybean</name>
    <name type="synonym">Glycine hispida</name>
    <dbReference type="NCBI Taxonomy" id="3847"/>
    <lineage>
        <taxon>Eukaryota</taxon>
        <taxon>Viridiplantae</taxon>
        <taxon>Streptophyta</taxon>
        <taxon>Embryophyta</taxon>
        <taxon>Tracheophyta</taxon>
        <taxon>Spermatophyta</taxon>
        <taxon>Magnoliopsida</taxon>
        <taxon>eudicotyledons</taxon>
        <taxon>Gunneridae</taxon>
        <taxon>Pentapetalae</taxon>
        <taxon>rosids</taxon>
        <taxon>fabids</taxon>
        <taxon>Fabales</taxon>
        <taxon>Fabaceae</taxon>
        <taxon>Papilionoideae</taxon>
        <taxon>50 kb inversion clade</taxon>
        <taxon>NPAAA clade</taxon>
        <taxon>indigoferoid/millettioid clade</taxon>
        <taxon>Phaseoleae</taxon>
        <taxon>Glycine</taxon>
        <taxon>Glycine subgen. Soja</taxon>
    </lineage>
</organism>
<dbReference type="PANTHER" id="PTHR34427:SF5">
    <property type="entry name" value="DUF4283 DOMAIN-CONTAINING PROTEIN"/>
    <property type="match status" value="1"/>
</dbReference>
<dbReference type="PaxDb" id="3847-GLYMA07G13055.1"/>
<dbReference type="EnsemblPlants" id="KRH48898">
    <property type="protein sequence ID" value="KRH48898"/>
    <property type="gene ID" value="GLYMA_07G120000"/>
</dbReference>
<reference evidence="2 3" key="1">
    <citation type="journal article" date="2010" name="Nature">
        <title>Genome sequence of the palaeopolyploid soybean.</title>
        <authorList>
            <person name="Schmutz J."/>
            <person name="Cannon S.B."/>
            <person name="Schlueter J."/>
            <person name="Ma J."/>
            <person name="Mitros T."/>
            <person name="Nelson W."/>
            <person name="Hyten D.L."/>
            <person name="Song Q."/>
            <person name="Thelen J.J."/>
            <person name="Cheng J."/>
            <person name="Xu D."/>
            <person name="Hellsten U."/>
            <person name="May G.D."/>
            <person name="Yu Y."/>
            <person name="Sakurai T."/>
            <person name="Umezawa T."/>
            <person name="Bhattacharyya M.K."/>
            <person name="Sandhu D."/>
            <person name="Valliyodan B."/>
            <person name="Lindquist E."/>
            <person name="Peto M."/>
            <person name="Grant D."/>
            <person name="Shu S."/>
            <person name="Goodstein D."/>
            <person name="Barry K."/>
            <person name="Futrell-Griggs M."/>
            <person name="Abernathy B."/>
            <person name="Du J."/>
            <person name="Tian Z."/>
            <person name="Zhu L."/>
            <person name="Gill N."/>
            <person name="Joshi T."/>
            <person name="Libault M."/>
            <person name="Sethuraman A."/>
            <person name="Zhang X.-C."/>
            <person name="Shinozaki K."/>
            <person name="Nguyen H.T."/>
            <person name="Wing R.A."/>
            <person name="Cregan P."/>
            <person name="Specht J."/>
            <person name="Grimwood J."/>
            <person name="Rokhsar D."/>
            <person name="Stacey G."/>
            <person name="Shoemaker R.C."/>
            <person name="Jackson S.A."/>
        </authorList>
    </citation>
    <scope>NUCLEOTIDE SEQUENCE [LARGE SCALE GENOMIC DNA]</scope>
    <source>
        <strain evidence="3">cv. Williams 82</strain>
        <tissue evidence="2">Callus</tissue>
    </source>
</reference>
<dbReference type="Proteomes" id="UP000008827">
    <property type="component" value="Chromosome 7"/>
</dbReference>
<dbReference type="HOGENOM" id="CLU_649578_0_0_1"/>
<evidence type="ECO:0000313" key="4">
    <source>
        <dbReference type="Proteomes" id="UP000008827"/>
    </source>
</evidence>
<evidence type="ECO:0000313" key="3">
    <source>
        <dbReference type="EnsemblPlants" id="KRH48898"/>
    </source>
</evidence>
<dbReference type="InterPro" id="IPR036691">
    <property type="entry name" value="Endo/exonu/phosph_ase_sf"/>
</dbReference>
<reference evidence="2" key="3">
    <citation type="submission" date="2018-07" db="EMBL/GenBank/DDBJ databases">
        <title>WGS assembly of Glycine max.</title>
        <authorList>
            <person name="Schmutz J."/>
            <person name="Cannon S."/>
            <person name="Schlueter J."/>
            <person name="Ma J."/>
            <person name="Mitros T."/>
            <person name="Nelson W."/>
            <person name="Hyten D."/>
            <person name="Song Q."/>
            <person name="Thelen J."/>
            <person name="Cheng J."/>
            <person name="Xu D."/>
            <person name="Hellsten U."/>
            <person name="May G."/>
            <person name="Yu Y."/>
            <person name="Sakurai T."/>
            <person name="Umezawa T."/>
            <person name="Bhattacharyya M."/>
            <person name="Sandhu D."/>
            <person name="Valliyodan B."/>
            <person name="Lindquist E."/>
            <person name="Peto M."/>
            <person name="Grant D."/>
            <person name="Shu S."/>
            <person name="Goodstein D."/>
            <person name="Barry K."/>
            <person name="Futrell-Griggs M."/>
            <person name="Abernathy B."/>
            <person name="Du J."/>
            <person name="Tian Z."/>
            <person name="Zhu L."/>
            <person name="Gill N."/>
            <person name="Joshi T."/>
            <person name="Libault M."/>
            <person name="Sethuraman A."/>
            <person name="Zhang X."/>
            <person name="Shinozaki K."/>
            <person name="Nguyen H."/>
            <person name="Wing R."/>
            <person name="Cregan P."/>
            <person name="Specht J."/>
            <person name="Grimwood J."/>
            <person name="Rokhsar D."/>
            <person name="Stacey G."/>
            <person name="Shoemaker R."/>
            <person name="Jackson S."/>
        </authorList>
    </citation>
    <scope>NUCLEOTIDE SEQUENCE</scope>
    <source>
        <tissue evidence="2">Callus</tissue>
    </source>
</reference>
<dbReference type="AlphaFoldDB" id="K7L131"/>
<gene>
    <name evidence="2" type="ORF">GLYMA_07G120000</name>
</gene>
<dbReference type="EMBL" id="CM000840">
    <property type="protein sequence ID" value="KRH48898.1"/>
    <property type="molecule type" value="Genomic_DNA"/>
</dbReference>
<name>K7L131_SOYBN</name>
<evidence type="ECO:0000313" key="2">
    <source>
        <dbReference type="EMBL" id="KRH48898.1"/>
    </source>
</evidence>
<dbReference type="SUPFAM" id="SSF56219">
    <property type="entry name" value="DNase I-like"/>
    <property type="match status" value="1"/>
</dbReference>
<dbReference type="InParanoid" id="K7L131"/>
<dbReference type="PANTHER" id="PTHR34427">
    <property type="entry name" value="DUF4283 DOMAIN PROTEIN"/>
    <property type="match status" value="1"/>
</dbReference>